<dbReference type="PROSITE" id="PS50930">
    <property type="entry name" value="HTH_LYTTR"/>
    <property type="match status" value="1"/>
</dbReference>
<feature type="domain" description="HTH LytTR-type" evidence="3">
    <location>
        <begin position="137"/>
        <end position="241"/>
    </location>
</feature>
<evidence type="ECO:0000313" key="4">
    <source>
        <dbReference type="EMBL" id="SJN30120.1"/>
    </source>
</evidence>
<dbReference type="SMART" id="SM00448">
    <property type="entry name" value="REC"/>
    <property type="match status" value="1"/>
</dbReference>
<dbReference type="Gene3D" id="2.20.25.10">
    <property type="match status" value="1"/>
</dbReference>
<organism evidence="4 5">
    <name type="scientific">Marinilactibacillus psychrotolerans 42ea</name>
    <dbReference type="NCBI Taxonomy" id="1255609"/>
    <lineage>
        <taxon>Bacteria</taxon>
        <taxon>Bacillati</taxon>
        <taxon>Bacillota</taxon>
        <taxon>Bacilli</taxon>
        <taxon>Lactobacillales</taxon>
        <taxon>Carnobacteriaceae</taxon>
        <taxon>Marinilactibacillus</taxon>
    </lineage>
</organism>
<dbReference type="PROSITE" id="PS50110">
    <property type="entry name" value="RESPONSE_REGULATORY"/>
    <property type="match status" value="1"/>
</dbReference>
<evidence type="ECO:0000259" key="3">
    <source>
        <dbReference type="PROSITE" id="PS50930"/>
    </source>
</evidence>
<dbReference type="InterPro" id="IPR001789">
    <property type="entry name" value="Sig_transdc_resp-reg_receiver"/>
</dbReference>
<evidence type="ECO:0000256" key="1">
    <source>
        <dbReference type="PROSITE-ProRule" id="PRU00169"/>
    </source>
</evidence>
<dbReference type="InterPro" id="IPR011006">
    <property type="entry name" value="CheY-like_superfamily"/>
</dbReference>
<dbReference type="AlphaFoldDB" id="A0A1R4JDE0"/>
<dbReference type="Gene3D" id="2.40.50.40">
    <property type="match status" value="1"/>
</dbReference>
<dbReference type="GO" id="GO:0000156">
    <property type="term" value="F:phosphorelay response regulator activity"/>
    <property type="evidence" value="ECO:0007669"/>
    <property type="project" value="InterPro"/>
</dbReference>
<dbReference type="PANTHER" id="PTHR37299:SF1">
    <property type="entry name" value="STAGE 0 SPORULATION PROTEIN A HOMOLOG"/>
    <property type="match status" value="1"/>
</dbReference>
<name>A0A1R4JDE0_9LACT</name>
<accession>A0A1R4JDE0</accession>
<dbReference type="Gene3D" id="3.40.50.2300">
    <property type="match status" value="1"/>
</dbReference>
<feature type="domain" description="Response regulatory" evidence="2">
    <location>
        <begin position="2"/>
        <end position="116"/>
    </location>
</feature>
<evidence type="ECO:0000259" key="2">
    <source>
        <dbReference type="PROSITE" id="PS50110"/>
    </source>
</evidence>
<dbReference type="Pfam" id="PF04397">
    <property type="entry name" value="LytTR"/>
    <property type="match status" value="1"/>
</dbReference>
<proteinExistence type="predicted"/>
<keyword evidence="1" id="KW-0597">Phosphoprotein</keyword>
<dbReference type="GO" id="GO:0003677">
    <property type="term" value="F:DNA binding"/>
    <property type="evidence" value="ECO:0007669"/>
    <property type="project" value="InterPro"/>
</dbReference>
<dbReference type="Pfam" id="PF00072">
    <property type="entry name" value="Response_reg"/>
    <property type="match status" value="1"/>
</dbReference>
<protein>
    <submittedName>
        <fullName evidence="4">Autolysis response regulater LytR</fullName>
    </submittedName>
</protein>
<reference evidence="4 5" key="1">
    <citation type="submission" date="2017-02" db="EMBL/GenBank/DDBJ databases">
        <authorList>
            <person name="Peterson S.W."/>
        </authorList>
    </citation>
    <scope>NUCLEOTIDE SEQUENCE [LARGE SCALE GENOMIC DNA]</scope>
    <source>
        <strain evidence="4 5">42ea</strain>
    </source>
</reference>
<dbReference type="Proteomes" id="UP000195611">
    <property type="component" value="Unassembled WGS sequence"/>
</dbReference>
<evidence type="ECO:0000313" key="5">
    <source>
        <dbReference type="Proteomes" id="UP000195611"/>
    </source>
</evidence>
<dbReference type="SMART" id="SM00850">
    <property type="entry name" value="LytTR"/>
    <property type="match status" value="1"/>
</dbReference>
<dbReference type="InterPro" id="IPR007492">
    <property type="entry name" value="LytTR_DNA-bd_dom"/>
</dbReference>
<dbReference type="EMBL" id="FUKW01000074">
    <property type="protein sequence ID" value="SJN30120.1"/>
    <property type="molecule type" value="Genomic_DNA"/>
</dbReference>
<dbReference type="RefSeq" id="WP_087057949.1">
    <property type="nucleotide sequence ID" value="NZ_FUKW01000074.1"/>
</dbReference>
<dbReference type="InterPro" id="IPR046947">
    <property type="entry name" value="LytR-like"/>
</dbReference>
<dbReference type="PANTHER" id="PTHR37299">
    <property type="entry name" value="TRANSCRIPTIONAL REGULATOR-RELATED"/>
    <property type="match status" value="1"/>
</dbReference>
<dbReference type="SUPFAM" id="SSF52172">
    <property type="entry name" value="CheY-like"/>
    <property type="match status" value="1"/>
</dbReference>
<feature type="modified residue" description="4-aspartylphosphate" evidence="1">
    <location>
        <position position="53"/>
    </location>
</feature>
<sequence length="241" mass="27864">MNVLIVDDEPYAVDELKYLTEKSRYVDTIMEADNIKDAFGLIIQYSIDLVFLDIHLANEDGLELADKIQMLASPPFIVFATAYDEYAIMAFEKNAKDYILKPFELERVQSAINRVQSDITNKKMISTTDGTFNNEKIPIHLSDRIIMIPVKDIFAVEVAQGKTTIHTEYKKYTTFESLISWEHKLKNTSIMKVHRSYLIHLDAIEEIQPWFNHTVQLTLINGLKIPVSRSYLREFKLKVGL</sequence>
<gene>
    <name evidence="4" type="ORF">FM115_05015</name>
</gene>